<dbReference type="OrthoDB" id="9789229at2"/>
<organism evidence="2 3">
    <name type="scientific">Eubacterium uniforme</name>
    <dbReference type="NCBI Taxonomy" id="39495"/>
    <lineage>
        <taxon>Bacteria</taxon>
        <taxon>Bacillati</taxon>
        <taxon>Bacillota</taxon>
        <taxon>Clostridia</taxon>
        <taxon>Eubacteriales</taxon>
        <taxon>Eubacteriaceae</taxon>
        <taxon>Eubacterium</taxon>
    </lineage>
</organism>
<dbReference type="STRING" id="39495.SAMN02745111_00647"/>
<keyword evidence="1" id="KW-1133">Transmembrane helix</keyword>
<evidence type="ECO:0000313" key="3">
    <source>
        <dbReference type="Proteomes" id="UP000190814"/>
    </source>
</evidence>
<feature type="transmembrane region" description="Helical" evidence="1">
    <location>
        <begin position="109"/>
        <end position="130"/>
    </location>
</feature>
<keyword evidence="1" id="KW-0812">Transmembrane</keyword>
<feature type="transmembrane region" description="Helical" evidence="1">
    <location>
        <begin position="39"/>
        <end position="60"/>
    </location>
</feature>
<dbReference type="InterPro" id="IPR027267">
    <property type="entry name" value="AH/BAR_dom_sf"/>
</dbReference>
<feature type="transmembrane region" description="Helical" evidence="1">
    <location>
        <begin position="66"/>
        <end position="88"/>
    </location>
</feature>
<keyword evidence="1" id="KW-0472">Membrane</keyword>
<dbReference type="AlphaFoldDB" id="A0A1T4VCC2"/>
<accession>A0A1T4VCC2</accession>
<dbReference type="RefSeq" id="WP_078765538.1">
    <property type="nucleotide sequence ID" value="NZ_FUXZ01000004.1"/>
</dbReference>
<proteinExistence type="predicted"/>
<sequence length="296" mass="34272">MYYSLYDYVWFFMIYAVVGWMVEVAYAAVETGKLSNRGFLNGPLCPIYGFGMVIVIFALRPFNKNIPILFAGSFMLTSVLEFITGAVLEKLFNTKWWDYSDKPFNIMGYVCLKFSIGWGIGGVFIMRIIQPGVAKFVSKIPNTPGKIICAIYMISFVCDAAITVRDMVKFGMKLKSMEMLTTQLRSISDSMAQGIFEGVVTTQKSMDEFKDGVAEYTKEGIEKTKEGIEKTKELQKKYEELYTKYMELFSNKRFTNHRFTKAFPSMKRKIGKTKDKYNAFWDKYNEIWDKYKNMFS</sequence>
<dbReference type="Pfam" id="PF06541">
    <property type="entry name" value="ABC_trans_CmpB"/>
    <property type="match status" value="1"/>
</dbReference>
<keyword evidence="3" id="KW-1185">Reference proteome</keyword>
<reference evidence="2 3" key="1">
    <citation type="submission" date="2017-02" db="EMBL/GenBank/DDBJ databases">
        <authorList>
            <person name="Peterson S.W."/>
        </authorList>
    </citation>
    <scope>NUCLEOTIDE SEQUENCE [LARGE SCALE GENOMIC DNA]</scope>
    <source>
        <strain evidence="2 3">ATCC 35992</strain>
    </source>
</reference>
<feature type="transmembrane region" description="Helical" evidence="1">
    <location>
        <begin position="6"/>
        <end position="27"/>
    </location>
</feature>
<gene>
    <name evidence="2" type="ORF">SAMN02745111_00647</name>
</gene>
<dbReference type="EMBL" id="FUXZ01000004">
    <property type="protein sequence ID" value="SKA62553.1"/>
    <property type="molecule type" value="Genomic_DNA"/>
</dbReference>
<protein>
    <submittedName>
        <fullName evidence="2">Uncharacterized membrane protein</fullName>
    </submittedName>
</protein>
<dbReference type="Proteomes" id="UP000190814">
    <property type="component" value="Unassembled WGS sequence"/>
</dbReference>
<feature type="transmembrane region" description="Helical" evidence="1">
    <location>
        <begin position="150"/>
        <end position="168"/>
    </location>
</feature>
<evidence type="ECO:0000256" key="1">
    <source>
        <dbReference type="SAM" id="Phobius"/>
    </source>
</evidence>
<dbReference type="InterPro" id="IPR010540">
    <property type="entry name" value="CmpB_TMEM229"/>
</dbReference>
<evidence type="ECO:0000313" key="2">
    <source>
        <dbReference type="EMBL" id="SKA62553.1"/>
    </source>
</evidence>
<name>A0A1T4VCC2_9FIRM</name>
<dbReference type="SUPFAM" id="SSF103657">
    <property type="entry name" value="BAR/IMD domain-like"/>
    <property type="match status" value="1"/>
</dbReference>